<evidence type="ECO:0000256" key="1">
    <source>
        <dbReference type="ARBA" id="ARBA00018672"/>
    </source>
</evidence>
<proteinExistence type="predicted"/>
<dbReference type="AlphaFoldDB" id="A0A9N7PHQ5"/>
<dbReference type="RefSeq" id="WP_066676308.1">
    <property type="nucleotide sequence ID" value="NZ_CABMIZ010000015.1"/>
</dbReference>
<dbReference type="SUPFAM" id="SSF46689">
    <property type="entry name" value="Homeodomain-like"/>
    <property type="match status" value="2"/>
</dbReference>
<dbReference type="PROSITE" id="PS00041">
    <property type="entry name" value="HTH_ARAC_FAMILY_1"/>
    <property type="match status" value="1"/>
</dbReference>
<dbReference type="InterPro" id="IPR020449">
    <property type="entry name" value="Tscrpt_reg_AraC-type_HTH"/>
</dbReference>
<evidence type="ECO:0000313" key="10">
    <source>
        <dbReference type="EMBL" id="USR99596.1"/>
    </source>
</evidence>
<evidence type="ECO:0000259" key="8">
    <source>
        <dbReference type="PROSITE" id="PS50110"/>
    </source>
</evidence>
<evidence type="ECO:0000256" key="2">
    <source>
        <dbReference type="ARBA" id="ARBA00023015"/>
    </source>
</evidence>
<dbReference type="Gene3D" id="1.10.10.60">
    <property type="entry name" value="Homeodomain-like"/>
    <property type="match status" value="2"/>
</dbReference>
<dbReference type="PROSITE" id="PS50110">
    <property type="entry name" value="RESPONSE_REGULATORY"/>
    <property type="match status" value="1"/>
</dbReference>
<reference evidence="9 11" key="1">
    <citation type="submission" date="2017-09" db="EMBL/GenBank/DDBJ databases">
        <authorList>
            <person name="Thomas P."/>
            <person name="Seyboldt C."/>
        </authorList>
    </citation>
    <scope>NUCLEOTIDE SEQUENCE [LARGE SCALE GENOMIC DNA]</scope>
    <source>
        <strain evidence="9 11">DSM 7534</strain>
    </source>
</reference>
<evidence type="ECO:0000256" key="4">
    <source>
        <dbReference type="ARBA" id="ARBA00023163"/>
    </source>
</evidence>
<sequence>MVKILIADSENLEIEALKLIIQRKFKEVKVIATANCSDELIEKVEYINPDIIFIDMLIYGLNSFDVIRYIKKTYVNKKIVIMSIYDDFYFVRKALKLKVDDYLLKPIKVENVVEILNEFINIDKDYSINNELKFVLNYIEKNLKGNIMLQDIASCMNVSTSYLSKSFKNKMGTNFNKYVTKRKIEEAKYILKSTDISISDLTFNIGYNEPNYFCKVFKKVEGMTPLEYRELYKNK</sequence>
<keyword evidence="12" id="KW-1185">Reference proteome</keyword>
<accession>A0A9N7PHQ5</accession>
<dbReference type="InterPro" id="IPR009057">
    <property type="entry name" value="Homeodomain-like_sf"/>
</dbReference>
<evidence type="ECO:0000313" key="9">
    <source>
        <dbReference type="EMBL" id="AYE33030.1"/>
    </source>
</evidence>
<dbReference type="SUPFAM" id="SSF52172">
    <property type="entry name" value="CheY-like"/>
    <property type="match status" value="1"/>
</dbReference>
<dbReference type="Pfam" id="PF12833">
    <property type="entry name" value="HTH_18"/>
    <property type="match status" value="1"/>
</dbReference>
<dbReference type="EMBL" id="CP099799">
    <property type="protein sequence ID" value="USR99596.1"/>
    <property type="molecule type" value="Genomic_DNA"/>
</dbReference>
<keyword evidence="6" id="KW-0597">Phosphoprotein</keyword>
<dbReference type="GO" id="GO:0000160">
    <property type="term" value="P:phosphorelay signal transduction system"/>
    <property type="evidence" value="ECO:0007669"/>
    <property type="project" value="InterPro"/>
</dbReference>
<dbReference type="GeneID" id="303559149"/>
<dbReference type="Pfam" id="PF00072">
    <property type="entry name" value="Response_reg"/>
    <property type="match status" value="1"/>
</dbReference>
<evidence type="ECO:0000256" key="5">
    <source>
        <dbReference type="ARBA" id="ARBA00024867"/>
    </source>
</evidence>
<protein>
    <recommendedName>
        <fullName evidence="1">Stage 0 sporulation protein A homolog</fullName>
    </recommendedName>
</protein>
<dbReference type="SMART" id="SM00448">
    <property type="entry name" value="REC"/>
    <property type="match status" value="1"/>
</dbReference>
<name>A0A9N7PHQ5_CLOSE</name>
<reference evidence="10" key="2">
    <citation type="submission" date="2022-06" db="EMBL/GenBank/DDBJ databases">
        <authorList>
            <person name="Holder M.E."/>
            <person name="Ajami N.J."/>
            <person name="Petrosino J.F."/>
        </authorList>
    </citation>
    <scope>NUCLEOTIDE SEQUENCE</scope>
    <source>
        <strain evidence="10">RMA 8861</strain>
    </source>
</reference>
<dbReference type="Proteomes" id="UP000280586">
    <property type="component" value="Chromosome"/>
</dbReference>
<dbReference type="Gene3D" id="3.40.50.2300">
    <property type="match status" value="1"/>
</dbReference>
<dbReference type="PROSITE" id="PS01124">
    <property type="entry name" value="HTH_ARAC_FAMILY_2"/>
    <property type="match status" value="1"/>
</dbReference>
<evidence type="ECO:0000256" key="6">
    <source>
        <dbReference type="PROSITE-ProRule" id="PRU00169"/>
    </source>
</evidence>
<dbReference type="Proteomes" id="UP001055437">
    <property type="component" value="Chromosome"/>
</dbReference>
<keyword evidence="4" id="KW-0804">Transcription</keyword>
<dbReference type="PRINTS" id="PR00032">
    <property type="entry name" value="HTHARAC"/>
</dbReference>
<evidence type="ECO:0000313" key="11">
    <source>
        <dbReference type="Proteomes" id="UP000280586"/>
    </source>
</evidence>
<dbReference type="EMBL" id="CP023671">
    <property type="protein sequence ID" value="AYE33030.1"/>
    <property type="molecule type" value="Genomic_DNA"/>
</dbReference>
<keyword evidence="3" id="KW-0238">DNA-binding</keyword>
<evidence type="ECO:0000256" key="3">
    <source>
        <dbReference type="ARBA" id="ARBA00023125"/>
    </source>
</evidence>
<organism evidence="9 11">
    <name type="scientific">Clostridium septicum</name>
    <dbReference type="NCBI Taxonomy" id="1504"/>
    <lineage>
        <taxon>Bacteria</taxon>
        <taxon>Bacillati</taxon>
        <taxon>Bacillota</taxon>
        <taxon>Clostridia</taxon>
        <taxon>Eubacteriales</taxon>
        <taxon>Clostridiaceae</taxon>
        <taxon>Clostridium</taxon>
    </lineage>
</organism>
<dbReference type="InterPro" id="IPR001789">
    <property type="entry name" value="Sig_transdc_resp-reg_receiver"/>
</dbReference>
<dbReference type="PANTHER" id="PTHR43280">
    <property type="entry name" value="ARAC-FAMILY TRANSCRIPTIONAL REGULATOR"/>
    <property type="match status" value="1"/>
</dbReference>
<dbReference type="InterPro" id="IPR018060">
    <property type="entry name" value="HTH_AraC"/>
</dbReference>
<dbReference type="GO" id="GO:0003700">
    <property type="term" value="F:DNA-binding transcription factor activity"/>
    <property type="evidence" value="ECO:0007669"/>
    <property type="project" value="InterPro"/>
</dbReference>
<evidence type="ECO:0000259" key="7">
    <source>
        <dbReference type="PROSITE" id="PS01124"/>
    </source>
</evidence>
<dbReference type="InterPro" id="IPR018062">
    <property type="entry name" value="HTH_AraC-typ_CS"/>
</dbReference>
<dbReference type="InterPro" id="IPR011006">
    <property type="entry name" value="CheY-like_superfamily"/>
</dbReference>
<dbReference type="GO" id="GO:0043565">
    <property type="term" value="F:sequence-specific DNA binding"/>
    <property type="evidence" value="ECO:0007669"/>
    <property type="project" value="InterPro"/>
</dbReference>
<dbReference type="SMART" id="SM00342">
    <property type="entry name" value="HTH_ARAC"/>
    <property type="match status" value="1"/>
</dbReference>
<keyword evidence="2" id="KW-0805">Transcription regulation</keyword>
<feature type="domain" description="HTH araC/xylS-type" evidence="7">
    <location>
        <begin position="133"/>
        <end position="231"/>
    </location>
</feature>
<feature type="modified residue" description="4-aspartylphosphate" evidence="6">
    <location>
        <position position="55"/>
    </location>
</feature>
<dbReference type="PANTHER" id="PTHR43280:SF2">
    <property type="entry name" value="HTH-TYPE TRANSCRIPTIONAL REGULATOR EXSA"/>
    <property type="match status" value="1"/>
</dbReference>
<feature type="domain" description="Response regulatory" evidence="8">
    <location>
        <begin position="3"/>
        <end position="120"/>
    </location>
</feature>
<comment type="function">
    <text evidence="5">May play the central regulatory role in sporulation. It may be an element of the effector pathway responsible for the activation of sporulation genes in response to nutritional stress. Spo0A may act in concert with spo0H (a sigma factor) to control the expression of some genes that are critical to the sporulation process.</text>
</comment>
<dbReference type="OrthoDB" id="324626at2"/>
<dbReference type="KEGG" id="csep:CP523_00480"/>
<evidence type="ECO:0000313" key="12">
    <source>
        <dbReference type="Proteomes" id="UP001055437"/>
    </source>
</evidence>
<gene>
    <name evidence="9" type="ORF">CP523_00480</name>
    <name evidence="10" type="ORF">NH397_08770</name>
</gene>